<organism evidence="1 2">
    <name type="scientific">Aureococcus anophagefferens</name>
    <name type="common">Harmful bloom alga</name>
    <dbReference type="NCBI Taxonomy" id="44056"/>
    <lineage>
        <taxon>Eukaryota</taxon>
        <taxon>Sar</taxon>
        <taxon>Stramenopiles</taxon>
        <taxon>Ochrophyta</taxon>
        <taxon>Pelagophyceae</taxon>
        <taxon>Pelagomonadales</taxon>
        <taxon>Pelagomonadaceae</taxon>
        <taxon>Aureococcus</taxon>
    </lineage>
</organism>
<protein>
    <submittedName>
        <fullName evidence="1">Uncharacterized protein</fullName>
    </submittedName>
</protein>
<dbReference type="Proteomes" id="UP001363151">
    <property type="component" value="Unassembled WGS sequence"/>
</dbReference>
<gene>
    <name evidence="1" type="ORF">SO694_00016025</name>
</gene>
<proteinExistence type="predicted"/>
<name>A0ABR1G2Z3_AURAN</name>
<dbReference type="EMBL" id="JBBJCI010000141">
    <property type="protein sequence ID" value="KAK7242587.1"/>
    <property type="molecule type" value="Genomic_DNA"/>
</dbReference>
<keyword evidence="2" id="KW-1185">Reference proteome</keyword>
<sequence length="319" mass="35207">MRKIEIVPVAEVALPDEDVETGGLVPPPACTFKEPTLDLRAARIDEVRAMMRRGMEYAEAVTLHAGYFGGESRMVVAADRSRYDQLWERLTRGHEFVAKLDDLETAVGGAVAREATPLLARPPVNGRRPSLEPKTPRAKALEKLGYVRKITGSRKHMQVVDDLPVLLAQAAALNQHFQGLVAARVGRGEHRVGAIKSRARAIEKLYRSYGGDASRLVDLVRTICKFDTLDDMISFVESLRDSPLVVVGSKNSLTTAFDSKESAGYRNINLSVIVVDAFTFSHGLEAHVSELQLGLQSIEALRDEAGHAHYIEWRDIKAE</sequence>
<accession>A0ABR1G2Z3</accession>
<reference evidence="1 2" key="1">
    <citation type="submission" date="2024-03" db="EMBL/GenBank/DDBJ databases">
        <title>Aureococcus anophagefferens CCMP1851 and Kratosvirus quantuckense: Draft genome of a second virus-susceptible host strain in the model system.</title>
        <authorList>
            <person name="Chase E."/>
            <person name="Truchon A.R."/>
            <person name="Schepens W."/>
            <person name="Wilhelm S.W."/>
        </authorList>
    </citation>
    <scope>NUCLEOTIDE SEQUENCE [LARGE SCALE GENOMIC DNA]</scope>
    <source>
        <strain evidence="1 2">CCMP1851</strain>
    </source>
</reference>
<comment type="caution">
    <text evidence="1">The sequence shown here is derived from an EMBL/GenBank/DDBJ whole genome shotgun (WGS) entry which is preliminary data.</text>
</comment>
<evidence type="ECO:0000313" key="2">
    <source>
        <dbReference type="Proteomes" id="UP001363151"/>
    </source>
</evidence>
<evidence type="ECO:0000313" key="1">
    <source>
        <dbReference type="EMBL" id="KAK7242587.1"/>
    </source>
</evidence>